<evidence type="ECO:0000256" key="2">
    <source>
        <dbReference type="SAM" id="SignalP"/>
    </source>
</evidence>
<dbReference type="SUPFAM" id="SSF49785">
    <property type="entry name" value="Galactose-binding domain-like"/>
    <property type="match status" value="1"/>
</dbReference>
<name>U5VSJ9_9ACTN</name>
<keyword evidence="2" id="KW-0732">Signal</keyword>
<gene>
    <name evidence="4" type="ORF">AFR_07515</name>
</gene>
<dbReference type="InterPro" id="IPR008979">
    <property type="entry name" value="Galactose-bd-like_sf"/>
</dbReference>
<dbReference type="Proteomes" id="UP000017746">
    <property type="component" value="Chromosome"/>
</dbReference>
<dbReference type="KEGG" id="afs:AFR_07515"/>
<feature type="region of interest" description="Disordered" evidence="1">
    <location>
        <begin position="146"/>
        <end position="245"/>
    </location>
</feature>
<dbReference type="PATRIC" id="fig|1246995.3.peg.1534"/>
<dbReference type="EMBL" id="CP006272">
    <property type="protein sequence ID" value="AGZ39792.1"/>
    <property type="molecule type" value="Genomic_DNA"/>
</dbReference>
<dbReference type="eggNOG" id="COG2340">
    <property type="taxonomic scope" value="Bacteria"/>
</dbReference>
<dbReference type="CDD" id="cd05379">
    <property type="entry name" value="CAP_bacterial"/>
    <property type="match status" value="1"/>
</dbReference>
<sequence length="374" mass="37533">MRRPVLIVGGMAVVTVVAGIAVAASASAGTTTYEAEASVNSLAGGAHAVDCGRCSGGKRITGIGAEGVLTITGVVAEKDGPTRLAVTYTGERARTAQISVNGAVPTAIRFPGTRGTNRPATLRLTATLKSGDNNLTFGNSVGPAPDIDKVVITTDGTPPTTAPTATASGEPGATATVTPTGTAPPTLPTSPPATSPAPTSPAPTTPSASPTTKPPATTEPPTDTPTKPPATSPAPTTPPATPPTGNAALEAEVVRIVNVERAKANCPALTADDKLTTAARGHSADMAARNYFSHTTPEGVEFATRITNAGYRWSGAGENIAKGQRTPADVMTSWMNSAGHKANILNCGFKNIGVGVAADAQGSLVWTQDFASPR</sequence>
<dbReference type="CDD" id="cd04081">
    <property type="entry name" value="CBM35_galactosidase-like"/>
    <property type="match status" value="1"/>
</dbReference>
<evidence type="ECO:0000259" key="3">
    <source>
        <dbReference type="Pfam" id="PF00188"/>
    </source>
</evidence>
<dbReference type="PANTHER" id="PTHR31157">
    <property type="entry name" value="SCP DOMAIN-CONTAINING PROTEIN"/>
    <property type="match status" value="1"/>
</dbReference>
<evidence type="ECO:0000313" key="4">
    <source>
        <dbReference type="EMBL" id="AGZ39792.1"/>
    </source>
</evidence>
<proteinExistence type="predicted"/>
<feature type="compositionally biased region" description="Pro residues" evidence="1">
    <location>
        <begin position="185"/>
        <end position="204"/>
    </location>
</feature>
<dbReference type="Pfam" id="PF00188">
    <property type="entry name" value="CAP"/>
    <property type="match status" value="1"/>
</dbReference>
<accession>U5VSJ9</accession>
<feature type="signal peptide" evidence="2">
    <location>
        <begin position="1"/>
        <end position="23"/>
    </location>
</feature>
<dbReference type="PRINTS" id="PR01217">
    <property type="entry name" value="PRICHEXTENSN"/>
</dbReference>
<dbReference type="HOGENOM" id="CLU_738954_0_0_11"/>
<evidence type="ECO:0000256" key="1">
    <source>
        <dbReference type="SAM" id="MobiDB-lite"/>
    </source>
</evidence>
<feature type="compositionally biased region" description="Low complexity" evidence="1">
    <location>
        <begin position="153"/>
        <end position="184"/>
    </location>
</feature>
<dbReference type="AlphaFoldDB" id="U5VSJ9"/>
<feature type="chain" id="PRO_5004665169" evidence="2">
    <location>
        <begin position="24"/>
        <end position="374"/>
    </location>
</feature>
<evidence type="ECO:0000313" key="5">
    <source>
        <dbReference type="Proteomes" id="UP000017746"/>
    </source>
</evidence>
<protein>
    <submittedName>
        <fullName evidence="4">RNA polymerase ECF-subfamily sigma factor</fullName>
    </submittedName>
</protein>
<keyword evidence="5" id="KW-1185">Reference proteome</keyword>
<dbReference type="InterPro" id="IPR014044">
    <property type="entry name" value="CAP_dom"/>
</dbReference>
<dbReference type="OrthoDB" id="8611574at2"/>
<reference evidence="4 5" key="1">
    <citation type="journal article" date="2014" name="J. Biotechnol.">
        <title>Complete genome sequence of the actinobacterium Actinoplanes friuliensis HAG 010964, producer of the lipopeptide antibiotic friulimycin.</title>
        <authorList>
            <person name="Ruckert C."/>
            <person name="Szczepanowski R."/>
            <person name="Albersmeier A."/>
            <person name="Goesmann A."/>
            <person name="Fischer N."/>
            <person name="Steinkamper A."/>
            <person name="Puhler A."/>
            <person name="Biener R."/>
            <person name="Schwartz D."/>
            <person name="Kalinowski J."/>
        </authorList>
    </citation>
    <scope>NUCLEOTIDE SEQUENCE [LARGE SCALE GENOMIC DNA]</scope>
    <source>
        <strain evidence="4 5">DSM 7358</strain>
    </source>
</reference>
<dbReference type="RefSeq" id="WP_023359323.1">
    <property type="nucleotide sequence ID" value="NC_022657.1"/>
</dbReference>
<dbReference type="Gene3D" id="3.40.33.10">
    <property type="entry name" value="CAP"/>
    <property type="match status" value="1"/>
</dbReference>
<feature type="compositionally biased region" description="Pro residues" evidence="1">
    <location>
        <begin position="222"/>
        <end position="242"/>
    </location>
</feature>
<dbReference type="InterPro" id="IPR035940">
    <property type="entry name" value="CAP_sf"/>
</dbReference>
<feature type="compositionally biased region" description="Low complexity" evidence="1">
    <location>
        <begin position="205"/>
        <end position="221"/>
    </location>
</feature>
<dbReference type="PANTHER" id="PTHR31157:SF1">
    <property type="entry name" value="SCP DOMAIN-CONTAINING PROTEIN"/>
    <property type="match status" value="1"/>
</dbReference>
<dbReference type="Gene3D" id="2.60.120.260">
    <property type="entry name" value="Galactose-binding domain-like"/>
    <property type="match status" value="1"/>
</dbReference>
<feature type="domain" description="SCP" evidence="3">
    <location>
        <begin position="255"/>
        <end position="370"/>
    </location>
</feature>
<dbReference type="STRING" id="1246995.AFR_07515"/>
<organism evidence="4 5">
    <name type="scientific">Actinoplanes friuliensis DSM 7358</name>
    <dbReference type="NCBI Taxonomy" id="1246995"/>
    <lineage>
        <taxon>Bacteria</taxon>
        <taxon>Bacillati</taxon>
        <taxon>Actinomycetota</taxon>
        <taxon>Actinomycetes</taxon>
        <taxon>Micromonosporales</taxon>
        <taxon>Micromonosporaceae</taxon>
        <taxon>Actinoplanes</taxon>
    </lineage>
</organism>
<dbReference type="SUPFAM" id="SSF55797">
    <property type="entry name" value="PR-1-like"/>
    <property type="match status" value="1"/>
</dbReference>